<evidence type="ECO:0000313" key="1">
    <source>
        <dbReference type="EMBL" id="QJA45721.1"/>
    </source>
</evidence>
<name>A0A6H1ZE74_9ZZZZ</name>
<dbReference type="AlphaFoldDB" id="A0A6H1ZE74"/>
<dbReference type="EMBL" id="MT143996">
    <property type="protein sequence ID" value="QJA45721.1"/>
    <property type="molecule type" value="Genomic_DNA"/>
</dbReference>
<dbReference type="Gene3D" id="3.30.1330.70">
    <property type="entry name" value="Holliday junction resolvase RusA"/>
    <property type="match status" value="1"/>
</dbReference>
<protein>
    <submittedName>
        <fullName evidence="1">Putative endodeoxyribonuclease</fullName>
    </submittedName>
</protein>
<dbReference type="GO" id="GO:0000287">
    <property type="term" value="F:magnesium ion binding"/>
    <property type="evidence" value="ECO:0007669"/>
    <property type="project" value="InterPro"/>
</dbReference>
<dbReference type="InterPro" id="IPR036614">
    <property type="entry name" value="RusA-like_sf"/>
</dbReference>
<dbReference type="Pfam" id="PF05866">
    <property type="entry name" value="RusA"/>
    <property type="match status" value="1"/>
</dbReference>
<proteinExistence type="predicted"/>
<gene>
    <name evidence="1" type="ORF">TM448A00274_0005</name>
</gene>
<dbReference type="GO" id="GO:0006310">
    <property type="term" value="P:DNA recombination"/>
    <property type="evidence" value="ECO:0007669"/>
    <property type="project" value="InterPro"/>
</dbReference>
<organism evidence="1">
    <name type="scientific">viral metagenome</name>
    <dbReference type="NCBI Taxonomy" id="1070528"/>
    <lineage>
        <taxon>unclassified sequences</taxon>
        <taxon>metagenomes</taxon>
        <taxon>organismal metagenomes</taxon>
    </lineage>
</organism>
<dbReference type="SUPFAM" id="SSF103084">
    <property type="entry name" value="Holliday junction resolvase RusA"/>
    <property type="match status" value="1"/>
</dbReference>
<dbReference type="InterPro" id="IPR008822">
    <property type="entry name" value="Endonuclease_RusA-like"/>
</dbReference>
<accession>A0A6H1ZE74</accession>
<reference evidence="1" key="1">
    <citation type="submission" date="2020-03" db="EMBL/GenBank/DDBJ databases">
        <title>The deep terrestrial virosphere.</title>
        <authorList>
            <person name="Holmfeldt K."/>
            <person name="Nilsson E."/>
            <person name="Simone D."/>
            <person name="Lopez-Fernandez M."/>
            <person name="Wu X."/>
            <person name="de Brujin I."/>
            <person name="Lundin D."/>
            <person name="Andersson A."/>
            <person name="Bertilsson S."/>
            <person name="Dopson M."/>
        </authorList>
    </citation>
    <scope>NUCLEOTIDE SEQUENCE</scope>
    <source>
        <strain evidence="1">TM448A00274</strain>
    </source>
</reference>
<dbReference type="GO" id="GO:0006281">
    <property type="term" value="P:DNA repair"/>
    <property type="evidence" value="ECO:0007669"/>
    <property type="project" value="InterPro"/>
</dbReference>
<sequence>MTLSFTIPGQIRIKKNRRRIYGSGRNKVNLPSELYMEWQNKARFHFLKIGGFGFEPFTSNCHVKAVMFYESHQPDLSGCLESVGDCFEKMIWKNDKQIKSWDGSRVIQDKDNPRTEIIVEW</sequence>